<reference evidence="2" key="1">
    <citation type="submission" date="2016-10" db="EMBL/GenBank/DDBJ databases">
        <authorList>
            <person name="Varghese N."/>
            <person name="Submissions S."/>
        </authorList>
    </citation>
    <scope>NUCLEOTIDE SEQUENCE [LARGE SCALE GENOMIC DNA]</scope>
    <source>
        <strain evidence="2">CGMCC 4.5579</strain>
    </source>
</reference>
<evidence type="ECO:0000313" key="2">
    <source>
        <dbReference type="Proteomes" id="UP000198727"/>
    </source>
</evidence>
<sequence length="220" mass="24298">MDTPQRLEALARTKASALRHEVTGDGGTELGARYVVNPDEVQSLVDAWPQAPRTTAERLLTRYGPPNEVTPTKLMWYRNGPWRRTVLTADEIVHHFPTTHTDFLSQYVDYRVPPDACVDLLRFDGSVLIDRTAGELGARCDSEAMNILTLNLAHDIVTGERDVAGAREHYAETAAAYHLGRPAPDAERLRFAVEGPTADPDENVMAAALAHRAAEKMKGE</sequence>
<dbReference type="OrthoDB" id="1350443at2"/>
<protein>
    <submittedName>
        <fullName evidence="1">Uncharacterized protein</fullName>
    </submittedName>
</protein>
<proteinExistence type="predicted"/>
<dbReference type="AlphaFoldDB" id="A0A1I6AWH0"/>
<evidence type="ECO:0000313" key="1">
    <source>
        <dbReference type="EMBL" id="SFQ73061.1"/>
    </source>
</evidence>
<dbReference type="EMBL" id="FOWW01000015">
    <property type="protein sequence ID" value="SFQ73061.1"/>
    <property type="molecule type" value="Genomic_DNA"/>
</dbReference>
<organism evidence="1 2">
    <name type="scientific">Amycolatopsis arida</name>
    <dbReference type="NCBI Taxonomy" id="587909"/>
    <lineage>
        <taxon>Bacteria</taxon>
        <taxon>Bacillati</taxon>
        <taxon>Actinomycetota</taxon>
        <taxon>Actinomycetes</taxon>
        <taxon>Pseudonocardiales</taxon>
        <taxon>Pseudonocardiaceae</taxon>
        <taxon>Amycolatopsis</taxon>
    </lineage>
</organism>
<dbReference type="RefSeq" id="WP_092536836.1">
    <property type="nucleotide sequence ID" value="NZ_FOWW01000015.1"/>
</dbReference>
<keyword evidence="2" id="KW-1185">Reference proteome</keyword>
<dbReference type="Proteomes" id="UP000198727">
    <property type="component" value="Unassembled WGS sequence"/>
</dbReference>
<accession>A0A1I6AWH0</accession>
<gene>
    <name evidence="1" type="ORF">SAMN05421810_11536</name>
</gene>
<name>A0A1I6AWH0_9PSEU</name>